<evidence type="ECO:0000313" key="8">
    <source>
        <dbReference type="Proteomes" id="UP000031512"/>
    </source>
</evidence>
<dbReference type="PANTHER" id="PTHR21568:SF0">
    <property type="entry name" value="TRNA PSEUDOURIDINE SYNTHASE PUS10"/>
    <property type="match status" value="1"/>
</dbReference>
<sequence>MDEKFRSLLPRTCLKCFRTFVAPQYRDKIDHLHTKLVFRGDFAQKDGTFIKEGESDDHKDICSICRCCTLDGYCRLFDNVKFHDCLRNDDNPLETVSLETEQDLSDEGNFSLYKLFDAINMSLRFETCDGSSISKGFNFCVLAIHLVNNVAINERFKRTFMKNLLQVSLEGIAELPKEWSIYLSKLGYDDLLTLCKEFDCDYSDIVPYVDTNDGDSANETNSGSKADQDADHTEAPQVISQVVDYRLRQEILDTLVNVALKFKREASSLYNHMENACKDKLLFEQLIRMKVNATIKGSEILKIVNFSLSRDTITFTGVYNKNVRGLSQTLWILDNKVVTPISIEECIGAPLNHICGSREYKFMASGREDSDVRTFGNGRIFCIEMYNCTRDIFEILYRTSRMDEVFFSDNMVNTDVLTGMNDSQEPSLLFLSSLGDCKNVQHADARLLKEYFGQLPATTQAEFSIQTSQTPTSVFPKCQTPSTEFRNLRISFNSRFERQRVQNDAEGKLKSYNCLVFSADPLDINVLKRGVKCPIDIKQRNPVRISHRRSQDIRNRTIYSLEIDPIHPRLFLLSISTQAGTYVKEFVTGDLGRTRPSLKSILGSSELYVLHLDVLDIQS</sequence>
<evidence type="ECO:0000256" key="4">
    <source>
        <dbReference type="ARBA" id="ARBA00023235"/>
    </source>
</evidence>
<keyword evidence="3" id="KW-0819">tRNA processing</keyword>
<dbReference type="STRING" id="1537102.L0B130"/>
<dbReference type="EC" id="5.4.99.25" evidence="2"/>
<dbReference type="KEGG" id="beq:BEWA_002460"/>
<evidence type="ECO:0000256" key="2">
    <source>
        <dbReference type="ARBA" id="ARBA00012787"/>
    </source>
</evidence>
<dbReference type="OrthoDB" id="271937at2759"/>
<dbReference type="GO" id="GO:0031119">
    <property type="term" value="P:tRNA pseudouridine synthesis"/>
    <property type="evidence" value="ECO:0007669"/>
    <property type="project" value="TreeGrafter"/>
</dbReference>
<keyword evidence="8" id="KW-1185">Reference proteome</keyword>
<feature type="region of interest" description="Disordered" evidence="5">
    <location>
        <begin position="213"/>
        <end position="233"/>
    </location>
</feature>
<dbReference type="InterPro" id="IPR048741">
    <property type="entry name" value="Pus10-like_C"/>
</dbReference>
<dbReference type="GeneID" id="15805481"/>
<name>L0B130_THEEQ</name>
<dbReference type="eggNOG" id="KOG2364">
    <property type="taxonomic scope" value="Eukaryota"/>
</dbReference>
<dbReference type="EMBL" id="CP001670">
    <property type="protein sequence ID" value="AFZ80839.1"/>
    <property type="molecule type" value="Genomic_DNA"/>
</dbReference>
<protein>
    <recommendedName>
        <fullName evidence="2">tRNA pseudouridine(55) synthase</fullName>
        <ecNumber evidence="2">5.4.99.25</ecNumber>
    </recommendedName>
</protein>
<organism evidence="7 8">
    <name type="scientific">Theileria equi strain WA</name>
    <dbReference type="NCBI Taxonomy" id="1537102"/>
    <lineage>
        <taxon>Eukaryota</taxon>
        <taxon>Sar</taxon>
        <taxon>Alveolata</taxon>
        <taxon>Apicomplexa</taxon>
        <taxon>Aconoidasida</taxon>
        <taxon>Piroplasmida</taxon>
        <taxon>Theileriidae</taxon>
        <taxon>Theileria</taxon>
    </lineage>
</organism>
<evidence type="ECO:0000259" key="6">
    <source>
        <dbReference type="Pfam" id="PF21238"/>
    </source>
</evidence>
<dbReference type="GO" id="GO:0003723">
    <property type="term" value="F:RNA binding"/>
    <property type="evidence" value="ECO:0007669"/>
    <property type="project" value="InterPro"/>
</dbReference>
<evidence type="ECO:0000256" key="3">
    <source>
        <dbReference type="ARBA" id="ARBA00022694"/>
    </source>
</evidence>
<comment type="similarity">
    <text evidence="1">Belongs to the pseudouridine synthase Pus10 family.</text>
</comment>
<dbReference type="RefSeq" id="XP_004830505.1">
    <property type="nucleotide sequence ID" value="XM_004830448.1"/>
</dbReference>
<dbReference type="Gene3D" id="3.30.70.2510">
    <property type="match status" value="1"/>
</dbReference>
<gene>
    <name evidence="7" type="ORF">BEWA_002460</name>
</gene>
<dbReference type="VEuPathDB" id="PiroplasmaDB:BEWA_002460"/>
<evidence type="ECO:0000256" key="1">
    <source>
        <dbReference type="ARBA" id="ARBA00009652"/>
    </source>
</evidence>
<dbReference type="PANTHER" id="PTHR21568">
    <property type="entry name" value="TRNA PSEUDOURIDINE SYNTHASE PUS10"/>
    <property type="match status" value="1"/>
</dbReference>
<dbReference type="InterPro" id="IPR039894">
    <property type="entry name" value="Pus10-like"/>
</dbReference>
<accession>L0B130</accession>
<dbReference type="SUPFAM" id="SSF55120">
    <property type="entry name" value="Pseudouridine synthase"/>
    <property type="match status" value="1"/>
</dbReference>
<dbReference type="InterPro" id="IPR020103">
    <property type="entry name" value="PsdUridine_synth_cat_dom_sf"/>
</dbReference>
<feature type="compositionally biased region" description="Polar residues" evidence="5">
    <location>
        <begin position="214"/>
        <end position="225"/>
    </location>
</feature>
<dbReference type="GO" id="GO:0160148">
    <property type="term" value="F:tRNA pseudouridine(55) synthase activity"/>
    <property type="evidence" value="ECO:0007669"/>
    <property type="project" value="UniProtKB-EC"/>
</dbReference>
<dbReference type="Proteomes" id="UP000031512">
    <property type="component" value="Chromosome 3"/>
</dbReference>
<dbReference type="Gene3D" id="3.30.70.3190">
    <property type="match status" value="1"/>
</dbReference>
<feature type="domain" description="Pus10-like C-terminal" evidence="6">
    <location>
        <begin position="316"/>
        <end position="393"/>
    </location>
</feature>
<reference evidence="7 8" key="1">
    <citation type="journal article" date="2012" name="BMC Genomics">
        <title>Comparative genomic analysis and phylogenetic position of Theileria equi.</title>
        <authorList>
            <person name="Kappmeyer L.S."/>
            <person name="Thiagarajan M."/>
            <person name="Herndon D.R."/>
            <person name="Ramsay J.D."/>
            <person name="Caler E."/>
            <person name="Djikeng A."/>
            <person name="Gillespie J.J."/>
            <person name="Lau A.O."/>
            <person name="Roalson E.H."/>
            <person name="Silva J.C."/>
            <person name="Silva M.G."/>
            <person name="Suarez C.E."/>
            <person name="Ueti M.W."/>
            <person name="Nene V.M."/>
            <person name="Mealey R.H."/>
            <person name="Knowles D.P."/>
            <person name="Brayton K.A."/>
        </authorList>
    </citation>
    <scope>NUCLEOTIDE SEQUENCE [LARGE SCALE GENOMIC DNA]</scope>
    <source>
        <strain evidence="7 8">WA</strain>
    </source>
</reference>
<dbReference type="AlphaFoldDB" id="L0B130"/>
<keyword evidence="4" id="KW-0413">Isomerase</keyword>
<proteinExistence type="inferred from homology"/>
<feature type="domain" description="Pus10-like C-terminal" evidence="6">
    <location>
        <begin position="486"/>
        <end position="617"/>
    </location>
</feature>
<evidence type="ECO:0000313" key="7">
    <source>
        <dbReference type="EMBL" id="AFZ80839.1"/>
    </source>
</evidence>
<evidence type="ECO:0000256" key="5">
    <source>
        <dbReference type="SAM" id="MobiDB-lite"/>
    </source>
</evidence>
<dbReference type="Pfam" id="PF21238">
    <property type="entry name" value="Pus10_C"/>
    <property type="match status" value="2"/>
</dbReference>